<dbReference type="AlphaFoldDB" id="A0A2T0RBC3"/>
<feature type="domain" description="UspA" evidence="2">
    <location>
        <begin position="3"/>
        <end position="130"/>
    </location>
</feature>
<accession>A0A2T0RBC3</accession>
<dbReference type="InterPro" id="IPR006015">
    <property type="entry name" value="Universal_stress_UspA"/>
</dbReference>
<reference evidence="3 4" key="1">
    <citation type="submission" date="2018-03" db="EMBL/GenBank/DDBJ databases">
        <title>Genomic Encyclopedia of Archaeal and Bacterial Type Strains, Phase II (KMG-II): from individual species to whole genera.</title>
        <authorList>
            <person name="Goeker M."/>
        </authorList>
    </citation>
    <scope>NUCLEOTIDE SEQUENCE [LARGE SCALE GENOMIC DNA]</scope>
    <source>
        <strain evidence="3 4">DSM 19711</strain>
    </source>
</reference>
<organism evidence="3 4">
    <name type="scientific">Kineococcus rhizosphaerae</name>
    <dbReference type="NCBI Taxonomy" id="559628"/>
    <lineage>
        <taxon>Bacteria</taxon>
        <taxon>Bacillati</taxon>
        <taxon>Actinomycetota</taxon>
        <taxon>Actinomycetes</taxon>
        <taxon>Kineosporiales</taxon>
        <taxon>Kineosporiaceae</taxon>
        <taxon>Kineococcus</taxon>
    </lineage>
</organism>
<dbReference type="SUPFAM" id="SSF52402">
    <property type="entry name" value="Adenine nucleotide alpha hydrolases-like"/>
    <property type="match status" value="1"/>
</dbReference>
<dbReference type="RefSeq" id="WP_106206911.1">
    <property type="nucleotide sequence ID" value="NZ_PVZF01000001.1"/>
</dbReference>
<dbReference type="PRINTS" id="PR01438">
    <property type="entry name" value="UNVRSLSTRESS"/>
</dbReference>
<dbReference type="Pfam" id="PF00582">
    <property type="entry name" value="Usp"/>
    <property type="match status" value="1"/>
</dbReference>
<dbReference type="OrthoDB" id="5419113at2"/>
<keyword evidence="4" id="KW-1185">Reference proteome</keyword>
<dbReference type="InterPro" id="IPR014729">
    <property type="entry name" value="Rossmann-like_a/b/a_fold"/>
</dbReference>
<dbReference type="Gene3D" id="3.40.50.620">
    <property type="entry name" value="HUPs"/>
    <property type="match status" value="1"/>
</dbReference>
<dbReference type="Proteomes" id="UP000238083">
    <property type="component" value="Unassembled WGS sequence"/>
</dbReference>
<comment type="caution">
    <text evidence="3">The sequence shown here is derived from an EMBL/GenBank/DDBJ whole genome shotgun (WGS) entry which is preliminary data.</text>
</comment>
<sequence>MGIVVGYVANPEGRAALERAGEAALRLSAALVVVHSRRPGREVDADEARQLADVHDRVREQLAAAGLDVALRDVPDSDDPADDLITAAEETGASLIVIGLRRRTPVGKLILGASAQRILLDAPCPVLAVKPED</sequence>
<gene>
    <name evidence="3" type="ORF">CLV37_101692</name>
</gene>
<evidence type="ECO:0000313" key="4">
    <source>
        <dbReference type="Proteomes" id="UP000238083"/>
    </source>
</evidence>
<protein>
    <submittedName>
        <fullName evidence="3">Nucleotide-binding universal stress UspA family protein</fullName>
    </submittedName>
</protein>
<evidence type="ECO:0000256" key="1">
    <source>
        <dbReference type="ARBA" id="ARBA00008791"/>
    </source>
</evidence>
<evidence type="ECO:0000259" key="2">
    <source>
        <dbReference type="Pfam" id="PF00582"/>
    </source>
</evidence>
<proteinExistence type="inferred from homology"/>
<dbReference type="EMBL" id="PVZF01000001">
    <property type="protein sequence ID" value="PRY18447.1"/>
    <property type="molecule type" value="Genomic_DNA"/>
</dbReference>
<name>A0A2T0RBC3_9ACTN</name>
<dbReference type="InterPro" id="IPR006016">
    <property type="entry name" value="UspA"/>
</dbReference>
<dbReference type="PANTHER" id="PTHR46268:SF6">
    <property type="entry name" value="UNIVERSAL STRESS PROTEIN UP12"/>
    <property type="match status" value="1"/>
</dbReference>
<evidence type="ECO:0000313" key="3">
    <source>
        <dbReference type="EMBL" id="PRY18447.1"/>
    </source>
</evidence>
<comment type="similarity">
    <text evidence="1">Belongs to the universal stress protein A family.</text>
</comment>
<dbReference type="CDD" id="cd00293">
    <property type="entry name" value="USP-like"/>
    <property type="match status" value="1"/>
</dbReference>
<dbReference type="PANTHER" id="PTHR46268">
    <property type="entry name" value="STRESS RESPONSE PROTEIN NHAX"/>
    <property type="match status" value="1"/>
</dbReference>